<dbReference type="PANTHER" id="PTHR28259:SF1">
    <property type="entry name" value="FLUORIDE EXPORT PROTEIN 1-RELATED"/>
    <property type="match status" value="1"/>
</dbReference>
<dbReference type="GO" id="GO:1903425">
    <property type="term" value="F:fluoride transmembrane transporter activity"/>
    <property type="evidence" value="ECO:0007669"/>
    <property type="project" value="TreeGrafter"/>
</dbReference>
<dbReference type="Pfam" id="PF02537">
    <property type="entry name" value="CRCB"/>
    <property type="match status" value="2"/>
</dbReference>
<evidence type="ECO:0000256" key="4">
    <source>
        <dbReference type="ARBA" id="ARBA00022692"/>
    </source>
</evidence>
<evidence type="ECO:0000256" key="7">
    <source>
        <dbReference type="ARBA" id="ARBA00035120"/>
    </source>
</evidence>
<protein>
    <recommendedName>
        <fullName evidence="13">CRCB-domain-containing protein</fullName>
    </recommendedName>
</protein>
<keyword evidence="5 10" id="KW-1133">Transmembrane helix</keyword>
<feature type="region of interest" description="Disordered" evidence="9">
    <location>
        <begin position="1"/>
        <end position="21"/>
    </location>
</feature>
<comment type="function">
    <text evidence="1">Fluoride channel required for the rapid expulsion of cytoplasmic fluoride.</text>
</comment>
<gene>
    <name evidence="11" type="ORF">METBISCDRAFT_29800</name>
</gene>
<dbReference type="GO" id="GO:0005886">
    <property type="term" value="C:plasma membrane"/>
    <property type="evidence" value="ECO:0007669"/>
    <property type="project" value="UniProtKB-SubCell"/>
</dbReference>
<feature type="transmembrane region" description="Helical" evidence="10">
    <location>
        <begin position="223"/>
        <end position="245"/>
    </location>
</feature>
<feature type="transmembrane region" description="Helical" evidence="10">
    <location>
        <begin position="283"/>
        <end position="304"/>
    </location>
</feature>
<dbReference type="AlphaFoldDB" id="A0A4P9ZGM8"/>
<dbReference type="InterPro" id="IPR003691">
    <property type="entry name" value="FluC"/>
</dbReference>
<dbReference type="PANTHER" id="PTHR28259">
    <property type="entry name" value="FLUORIDE EXPORT PROTEIN 1-RELATED"/>
    <property type="match status" value="1"/>
</dbReference>
<evidence type="ECO:0000313" key="11">
    <source>
        <dbReference type="EMBL" id="RKP32093.1"/>
    </source>
</evidence>
<evidence type="ECO:0000256" key="1">
    <source>
        <dbReference type="ARBA" id="ARBA00002598"/>
    </source>
</evidence>
<evidence type="ECO:0000256" key="5">
    <source>
        <dbReference type="ARBA" id="ARBA00022989"/>
    </source>
</evidence>
<dbReference type="OrthoDB" id="409792at2759"/>
<feature type="transmembrane region" description="Helical" evidence="10">
    <location>
        <begin position="251"/>
        <end position="271"/>
    </location>
</feature>
<dbReference type="Proteomes" id="UP000268321">
    <property type="component" value="Unassembled WGS sequence"/>
</dbReference>
<keyword evidence="4 10" id="KW-0812">Transmembrane</keyword>
<proteinExistence type="inferred from homology"/>
<evidence type="ECO:0008006" key="13">
    <source>
        <dbReference type="Google" id="ProtNLM"/>
    </source>
</evidence>
<evidence type="ECO:0000313" key="12">
    <source>
        <dbReference type="Proteomes" id="UP000268321"/>
    </source>
</evidence>
<dbReference type="EMBL" id="ML004434">
    <property type="protein sequence ID" value="RKP32093.1"/>
    <property type="molecule type" value="Genomic_DNA"/>
</dbReference>
<feature type="transmembrane region" description="Helical" evidence="10">
    <location>
        <begin position="91"/>
        <end position="113"/>
    </location>
</feature>
<feature type="transmembrane region" description="Helical" evidence="10">
    <location>
        <begin position="58"/>
        <end position="79"/>
    </location>
</feature>
<reference evidence="12" key="1">
    <citation type="journal article" date="2018" name="Nat. Microbiol.">
        <title>Leveraging single-cell genomics to expand the fungal tree of life.</title>
        <authorList>
            <person name="Ahrendt S.R."/>
            <person name="Quandt C.A."/>
            <person name="Ciobanu D."/>
            <person name="Clum A."/>
            <person name="Salamov A."/>
            <person name="Andreopoulos B."/>
            <person name="Cheng J.F."/>
            <person name="Woyke T."/>
            <person name="Pelin A."/>
            <person name="Henrissat B."/>
            <person name="Reynolds N.K."/>
            <person name="Benny G.L."/>
            <person name="Smith M.E."/>
            <person name="James T.Y."/>
            <person name="Grigoriev I.V."/>
        </authorList>
    </citation>
    <scope>NUCLEOTIDE SEQUENCE [LARGE SCALE GENOMIC DNA]</scope>
    <source>
        <strain evidence="12">Baker2002</strain>
    </source>
</reference>
<feature type="transmembrane region" description="Helical" evidence="10">
    <location>
        <begin position="178"/>
        <end position="202"/>
    </location>
</feature>
<comment type="subcellular location">
    <subcellularLocation>
        <location evidence="2">Cell membrane</location>
        <topology evidence="2">Multi-pass membrane protein</topology>
    </subcellularLocation>
</comment>
<keyword evidence="3" id="KW-1003">Cell membrane</keyword>
<evidence type="ECO:0000256" key="3">
    <source>
        <dbReference type="ARBA" id="ARBA00022475"/>
    </source>
</evidence>
<accession>A0A4P9ZGM8</accession>
<evidence type="ECO:0000256" key="6">
    <source>
        <dbReference type="ARBA" id="ARBA00023136"/>
    </source>
</evidence>
<evidence type="ECO:0000256" key="10">
    <source>
        <dbReference type="SAM" id="Phobius"/>
    </source>
</evidence>
<comment type="similarity">
    <text evidence="7">Belongs to the fluoride channel Fluc/FEX (TC 1.A.43) family.</text>
</comment>
<comment type="catalytic activity">
    <reaction evidence="8">
        <text>fluoride(in) = fluoride(out)</text>
        <dbReference type="Rhea" id="RHEA:76159"/>
        <dbReference type="ChEBI" id="CHEBI:17051"/>
    </reaction>
    <physiologicalReaction direction="left-to-right" evidence="8">
        <dbReference type="Rhea" id="RHEA:76160"/>
    </physiologicalReaction>
</comment>
<keyword evidence="12" id="KW-1185">Reference proteome</keyword>
<sequence>MASLCPSESCKSHEDEEYPAPHSHLQRLESEYIAEALPEEFSGTDSAPFQRVCLRKPLVPSVFVATLLNIACGSVWGVLARKGITALTSCTGAYLSGFVCANFVACYVMGAAVESEAFWASLLLDKALSFSVKGTIPVFAAITTGFCGSCSSFSNMVLEMFSKAANLPPVAAAYPNAAYGILGALEVLLTHVGLSSAGFYAGKHAARYLERANYSIDTRTYRVLELLNSALGVGGYIAALVLVGVKPASEWRTWTLSVVFAPWGAIARYLLSRRLNSITSAFLWGTYTANVSGSILLAVLQLLVRGRRRRLSAIPLVANVNACGVLVGLDDGFCGCLTTVSTFIVELCALHTGHSYIYGAASVGTSFACMLLILGSYTWTVGITRAVC</sequence>
<organism evidence="11 12">
    <name type="scientific">Metschnikowia bicuspidata</name>
    <dbReference type="NCBI Taxonomy" id="27322"/>
    <lineage>
        <taxon>Eukaryota</taxon>
        <taxon>Fungi</taxon>
        <taxon>Dikarya</taxon>
        <taxon>Ascomycota</taxon>
        <taxon>Saccharomycotina</taxon>
        <taxon>Pichiomycetes</taxon>
        <taxon>Metschnikowiaceae</taxon>
        <taxon>Metschnikowia</taxon>
    </lineage>
</organism>
<name>A0A4P9ZGM8_9ASCO</name>
<evidence type="ECO:0000256" key="2">
    <source>
        <dbReference type="ARBA" id="ARBA00004651"/>
    </source>
</evidence>
<feature type="transmembrane region" description="Helical" evidence="10">
    <location>
        <begin position="356"/>
        <end position="375"/>
    </location>
</feature>
<evidence type="ECO:0000256" key="9">
    <source>
        <dbReference type="SAM" id="MobiDB-lite"/>
    </source>
</evidence>
<keyword evidence="6 10" id="KW-0472">Membrane</keyword>
<evidence type="ECO:0000256" key="8">
    <source>
        <dbReference type="ARBA" id="ARBA00035585"/>
    </source>
</evidence>
<feature type="transmembrane region" description="Helical" evidence="10">
    <location>
        <begin position="134"/>
        <end position="158"/>
    </location>
</feature>